<keyword evidence="2" id="KW-1185">Reference proteome</keyword>
<feature type="region of interest" description="Disordered" evidence="1">
    <location>
        <begin position="170"/>
        <end position="332"/>
    </location>
</feature>
<feature type="compositionally biased region" description="Polar residues" evidence="1">
    <location>
        <begin position="264"/>
        <end position="274"/>
    </location>
</feature>
<dbReference type="OrthoDB" id="6762708at2759"/>
<feature type="compositionally biased region" description="Low complexity" evidence="1">
    <location>
        <begin position="191"/>
        <end position="206"/>
    </location>
</feature>
<feature type="region of interest" description="Disordered" evidence="1">
    <location>
        <begin position="74"/>
        <end position="112"/>
    </location>
</feature>
<feature type="compositionally biased region" description="Polar residues" evidence="1">
    <location>
        <begin position="430"/>
        <end position="441"/>
    </location>
</feature>
<organism evidence="2 3">
    <name type="scientific">Sitophilus oryzae</name>
    <name type="common">Rice weevil</name>
    <name type="synonym">Curculio oryzae</name>
    <dbReference type="NCBI Taxonomy" id="7048"/>
    <lineage>
        <taxon>Eukaryota</taxon>
        <taxon>Metazoa</taxon>
        <taxon>Ecdysozoa</taxon>
        <taxon>Arthropoda</taxon>
        <taxon>Hexapoda</taxon>
        <taxon>Insecta</taxon>
        <taxon>Pterygota</taxon>
        <taxon>Neoptera</taxon>
        <taxon>Endopterygota</taxon>
        <taxon>Coleoptera</taxon>
        <taxon>Polyphaga</taxon>
        <taxon>Cucujiformia</taxon>
        <taxon>Curculionidae</taxon>
        <taxon>Dryophthorinae</taxon>
        <taxon>Sitophilus</taxon>
    </lineage>
</organism>
<feature type="compositionally biased region" description="Polar residues" evidence="1">
    <location>
        <begin position="229"/>
        <end position="254"/>
    </location>
</feature>
<feature type="compositionally biased region" description="Pro residues" evidence="1">
    <location>
        <begin position="98"/>
        <end position="107"/>
    </location>
</feature>
<dbReference type="RefSeq" id="XP_030766927.1">
    <property type="nucleotide sequence ID" value="XM_030911067.1"/>
</dbReference>
<evidence type="ECO:0000256" key="1">
    <source>
        <dbReference type="SAM" id="MobiDB-lite"/>
    </source>
</evidence>
<dbReference type="Proteomes" id="UP000504635">
    <property type="component" value="Unplaced"/>
</dbReference>
<dbReference type="AlphaFoldDB" id="A0A6J2YUF3"/>
<feature type="compositionally biased region" description="Basic residues" evidence="1">
    <location>
        <begin position="298"/>
        <end position="311"/>
    </location>
</feature>
<evidence type="ECO:0000313" key="3">
    <source>
        <dbReference type="RefSeq" id="XP_030766927.1"/>
    </source>
</evidence>
<name>A0A6J2YUF3_SITOR</name>
<evidence type="ECO:0000313" key="2">
    <source>
        <dbReference type="Proteomes" id="UP000504635"/>
    </source>
</evidence>
<dbReference type="KEGG" id="soy:115890744"/>
<feature type="region of interest" description="Disordered" evidence="1">
    <location>
        <begin position="409"/>
        <end position="450"/>
    </location>
</feature>
<proteinExistence type="predicted"/>
<sequence length="450" mass="50038">MYVIFPADEVVYLSYGRLIVVPANSNPETTTPPIRPDTFTSDTNYCNALISAAASNKQKRASCATSTFTPQPVVPGPSCRFNHNPVEEQPSTSTAPEAPLPAPPVSPKPKKRSLRLNFSLLKRNSSKNSNETSSANVRVRRSIGHIEQVRAVTPPSEAFRKYCNISQPEISNSIPENKKVTKENCLNQGISSKRSSSSSKTSKPPSIQEDQSSKRSSKHSSSSSKSTKQGKLTPSPVNFNSNPGPFNRSQSQIQRETRKENIGRKTSTPTNLTTDVFYPLSTSREKNLVEPSPEFREKKRSSSFRITLRRSKSPDVSSSQPLRPERKKEKKVIKPRGILERKLSFSDFVALSREKKSSELRPEVIVTSENSDRLSVKKDKSPVLGFFRKTPSPKNLGCDRTPNVHVNKDYGGSSWLVSSREPQYEDEATTSETGHRQTSGDVTKEWGGYF</sequence>
<dbReference type="InParanoid" id="A0A6J2YUF3"/>
<dbReference type="GeneID" id="115890744"/>
<accession>A0A6J2YUF3</accession>
<gene>
    <name evidence="3" type="primary">LOC115890744</name>
</gene>
<reference evidence="3" key="1">
    <citation type="submission" date="2025-08" db="UniProtKB">
        <authorList>
            <consortium name="RefSeq"/>
        </authorList>
    </citation>
    <scope>IDENTIFICATION</scope>
    <source>
        <tissue evidence="3">Gonads</tissue>
    </source>
</reference>
<protein>
    <submittedName>
        <fullName evidence="3">Uncharacterized protein DDB_G0284459-like</fullName>
    </submittedName>
</protein>
<feature type="compositionally biased region" description="Basic and acidic residues" evidence="1">
    <location>
        <begin position="283"/>
        <end position="297"/>
    </location>
</feature>